<dbReference type="Proteomes" id="UP000225706">
    <property type="component" value="Unassembled WGS sequence"/>
</dbReference>
<dbReference type="EMBL" id="LSMT01000109">
    <property type="protein sequence ID" value="PFX27206.1"/>
    <property type="molecule type" value="Genomic_DNA"/>
</dbReference>
<evidence type="ECO:0000313" key="2">
    <source>
        <dbReference type="Proteomes" id="UP000225706"/>
    </source>
</evidence>
<reference evidence="2" key="1">
    <citation type="journal article" date="2017" name="bioRxiv">
        <title>Comparative analysis of the genomes of Stylophora pistillata and Acropora digitifera provides evidence for extensive differences between species of corals.</title>
        <authorList>
            <person name="Voolstra C.R."/>
            <person name="Li Y."/>
            <person name="Liew Y.J."/>
            <person name="Baumgarten S."/>
            <person name="Zoccola D."/>
            <person name="Flot J.-F."/>
            <person name="Tambutte S."/>
            <person name="Allemand D."/>
            <person name="Aranda M."/>
        </authorList>
    </citation>
    <scope>NUCLEOTIDE SEQUENCE [LARGE SCALE GENOMIC DNA]</scope>
</reference>
<proteinExistence type="predicted"/>
<accession>A0A2B4SCV2</accession>
<keyword evidence="2" id="KW-1185">Reference proteome</keyword>
<dbReference type="AlphaFoldDB" id="A0A2B4SCV2"/>
<sequence>MEVRAEICTEKDTMIEWKAFFFFAVSLQLFFLHSQGSPEWNQLRVTFWKFTPRPLTSKQAVKAGWRKDTKCSGKAKFFYGNRYSQKDDDATRLIFDCDGNLAGMQATIHPTNEYPIPRDRPPWIPLDDGRVAVTIYFRDPDEICVCKGKCKKGVNNIPLIGDRMWLQITDFRFKKDVMVMPLKENQISGTPWVEGTCISRMGVHYHYNISVDMDCYRGLPVFLLFSQQTKSLIGFGWGGPVDVKSDTWEKPDPSLFARSMKNETTPACLKDLQTVSVQHVYFVDPCKITCA</sequence>
<dbReference type="STRING" id="50429.A0A2B4SCV2"/>
<dbReference type="OrthoDB" id="6042561at2759"/>
<organism evidence="1 2">
    <name type="scientific">Stylophora pistillata</name>
    <name type="common">Smooth cauliflower coral</name>
    <dbReference type="NCBI Taxonomy" id="50429"/>
    <lineage>
        <taxon>Eukaryota</taxon>
        <taxon>Metazoa</taxon>
        <taxon>Cnidaria</taxon>
        <taxon>Anthozoa</taxon>
        <taxon>Hexacorallia</taxon>
        <taxon>Scleractinia</taxon>
        <taxon>Astrocoeniina</taxon>
        <taxon>Pocilloporidae</taxon>
        <taxon>Stylophora</taxon>
    </lineage>
</organism>
<name>A0A2B4SCV2_STYPI</name>
<gene>
    <name evidence="1" type="ORF">AWC38_SpisGene8118</name>
</gene>
<evidence type="ECO:0000313" key="1">
    <source>
        <dbReference type="EMBL" id="PFX27206.1"/>
    </source>
</evidence>
<protein>
    <submittedName>
        <fullName evidence="1">Uncharacterized protein</fullName>
    </submittedName>
</protein>
<comment type="caution">
    <text evidence="1">The sequence shown here is derived from an EMBL/GenBank/DDBJ whole genome shotgun (WGS) entry which is preliminary data.</text>
</comment>